<proteinExistence type="predicted"/>
<protein>
    <recommendedName>
        <fullName evidence="3">GTPase</fullName>
    </recommendedName>
</protein>
<reference evidence="1" key="1">
    <citation type="submission" date="2020-10" db="EMBL/GenBank/DDBJ databases">
        <title>Connecting structure to function with the recovery of over 1000 high-quality activated sludge metagenome-assembled genomes encoding full-length rRNA genes using long-read sequencing.</title>
        <authorList>
            <person name="Singleton C.M."/>
            <person name="Petriglieri F."/>
            <person name="Kristensen J.M."/>
            <person name="Kirkegaard R.H."/>
            <person name="Michaelsen T.Y."/>
            <person name="Andersen M.H."/>
            <person name="Karst S.M."/>
            <person name="Dueholm M.S."/>
            <person name="Nielsen P.H."/>
            <person name="Albertsen M."/>
        </authorList>
    </citation>
    <scope>NUCLEOTIDE SEQUENCE</scope>
    <source>
        <strain evidence="1">Bjer_18-Q3-R1-45_BAT3C.347</strain>
    </source>
</reference>
<evidence type="ECO:0000313" key="1">
    <source>
        <dbReference type="EMBL" id="MBK6974686.1"/>
    </source>
</evidence>
<evidence type="ECO:0000313" key="2">
    <source>
        <dbReference type="Proteomes" id="UP000807785"/>
    </source>
</evidence>
<gene>
    <name evidence="1" type="ORF">IPH26_17705</name>
</gene>
<dbReference type="AlphaFoldDB" id="A0A9D7E1F0"/>
<sequence>MSSRKDEAGEWTRSVIGNHLSRTARRYSLAMYVGEASVSTTLGIRFDLRPVEGKVVAQSDEWILVKIGRAAEFFVAARDFVDVVPELGAVVRITPYARRGFDGRRLDAPREELCGNGVRISSFTLGENRSVLPIDKDALKSKHLRDMIVQVEELSAHDGMRCLSQVLVDAGACLAPVEYVDPDDSHIIATPPALKFRVHTAKHDGWIEIRYDRATDTYTVVLTGPDGGLVVDEEGVYFDSLAEVVVDLIDDGRWRIATVEILKPAPRRALAA</sequence>
<dbReference type="Proteomes" id="UP000807785">
    <property type="component" value="Unassembled WGS sequence"/>
</dbReference>
<name>A0A9D7E1F0_9PROT</name>
<evidence type="ECO:0008006" key="3">
    <source>
        <dbReference type="Google" id="ProtNLM"/>
    </source>
</evidence>
<accession>A0A9D7E1F0</accession>
<organism evidence="1 2">
    <name type="scientific">Candidatus Methylophosphatis roskildensis</name>
    <dbReference type="NCBI Taxonomy" id="2899263"/>
    <lineage>
        <taxon>Bacteria</taxon>
        <taxon>Pseudomonadati</taxon>
        <taxon>Pseudomonadota</taxon>
        <taxon>Betaproteobacteria</taxon>
        <taxon>Nitrosomonadales</taxon>
        <taxon>Sterolibacteriaceae</taxon>
        <taxon>Candidatus Methylophosphatis</taxon>
    </lineage>
</organism>
<dbReference type="EMBL" id="JADJEV010000004">
    <property type="protein sequence ID" value="MBK6974686.1"/>
    <property type="molecule type" value="Genomic_DNA"/>
</dbReference>
<comment type="caution">
    <text evidence="1">The sequence shown here is derived from an EMBL/GenBank/DDBJ whole genome shotgun (WGS) entry which is preliminary data.</text>
</comment>